<feature type="transmembrane region" description="Helical" evidence="1">
    <location>
        <begin position="293"/>
        <end position="314"/>
    </location>
</feature>
<organism evidence="2 3">
    <name type="scientific">Bacteroides ovatus</name>
    <dbReference type="NCBI Taxonomy" id="28116"/>
    <lineage>
        <taxon>Bacteria</taxon>
        <taxon>Pseudomonadati</taxon>
        <taxon>Bacteroidota</taxon>
        <taxon>Bacteroidia</taxon>
        <taxon>Bacteroidales</taxon>
        <taxon>Bacteroidaceae</taxon>
        <taxon>Bacteroides</taxon>
    </lineage>
</organism>
<protein>
    <submittedName>
        <fullName evidence="2">Uncharacterized protein</fullName>
    </submittedName>
</protein>
<reference evidence="2 3" key="1">
    <citation type="journal article" date="2019" name="Nat. Med.">
        <title>A library of human gut bacterial isolates paired with longitudinal multiomics data enables mechanistic microbiome research.</title>
        <authorList>
            <person name="Poyet M."/>
            <person name="Groussin M."/>
            <person name="Gibbons S.M."/>
            <person name="Avila-Pacheco J."/>
            <person name="Jiang X."/>
            <person name="Kearney S.M."/>
            <person name="Perrotta A.R."/>
            <person name="Berdy B."/>
            <person name="Zhao S."/>
            <person name="Lieberman T.D."/>
            <person name="Swanson P.K."/>
            <person name="Smith M."/>
            <person name="Roesemann S."/>
            <person name="Alexander J.E."/>
            <person name="Rich S.A."/>
            <person name="Livny J."/>
            <person name="Vlamakis H."/>
            <person name="Clish C."/>
            <person name="Bullock K."/>
            <person name="Deik A."/>
            <person name="Scott J."/>
            <person name="Pierce K.A."/>
            <person name="Xavier R.J."/>
            <person name="Alm E.J."/>
        </authorList>
    </citation>
    <scope>NUCLEOTIDE SEQUENCE [LARGE SCALE GENOMIC DNA]</scope>
    <source>
        <strain evidence="2 3">BIOML-A163</strain>
    </source>
</reference>
<keyword evidence="1" id="KW-0472">Membrane</keyword>
<dbReference type="EMBL" id="VWLE01000005">
    <property type="protein sequence ID" value="KAA3954750.1"/>
    <property type="molecule type" value="Genomic_DNA"/>
</dbReference>
<feature type="transmembrane region" description="Helical" evidence="1">
    <location>
        <begin position="320"/>
        <end position="337"/>
    </location>
</feature>
<dbReference type="AlphaFoldDB" id="A0A5M5C889"/>
<feature type="transmembrane region" description="Helical" evidence="1">
    <location>
        <begin position="174"/>
        <end position="190"/>
    </location>
</feature>
<accession>A0A5M5C889</accession>
<feature type="transmembrane region" description="Helical" evidence="1">
    <location>
        <begin position="41"/>
        <end position="60"/>
    </location>
</feature>
<name>A0A5M5C889_BACOV</name>
<dbReference type="Proteomes" id="UP000323717">
    <property type="component" value="Unassembled WGS sequence"/>
</dbReference>
<proteinExistence type="predicted"/>
<keyword evidence="1" id="KW-1133">Transmembrane helix</keyword>
<feature type="transmembrane region" description="Helical" evidence="1">
    <location>
        <begin position="196"/>
        <end position="215"/>
    </location>
</feature>
<evidence type="ECO:0000313" key="2">
    <source>
        <dbReference type="EMBL" id="KAA3954750.1"/>
    </source>
</evidence>
<gene>
    <name evidence="2" type="ORF">F3D71_01065</name>
</gene>
<evidence type="ECO:0000256" key="1">
    <source>
        <dbReference type="SAM" id="Phobius"/>
    </source>
</evidence>
<comment type="caution">
    <text evidence="2">The sequence shown here is derived from an EMBL/GenBank/DDBJ whole genome shotgun (WGS) entry which is preliminary data.</text>
</comment>
<keyword evidence="1" id="KW-0812">Transmembrane</keyword>
<feature type="transmembrane region" description="Helical" evidence="1">
    <location>
        <begin position="12"/>
        <end position="35"/>
    </location>
</feature>
<evidence type="ECO:0000313" key="3">
    <source>
        <dbReference type="Proteomes" id="UP000323717"/>
    </source>
</evidence>
<sequence length="359" mass="41758">MVLYLFIFRILDLLNTILVICRCSVLCLITCFFNYTALYLLPLAIIVDWGIFQFSIQSVFKNQLLDLNKAVEEFKEQGIDLEIIEDDIIKEIDTEMRKYQLFQWGNRQGDKRTIVIRANKLFGQFKSFAFYNASSFIFVPKTFYPQSMKDRILLAHEFAHCVSHDLMLAFKRQFYCSAIILPLFVLVSDIPAWMKISAILLASVLALLQFWPIAYNEIIANNHALEVVNTLYGAKSMSESAKYLLKVRTETLRKNIKDKRYGLAYAIEELQIEHLQRSVSENALIQQSSPMNVWLSIIHYSLFALAGYACYSFVKEMNVSWYMLIMALIAFILIYVLSKINVTKIWIIKNLIYEKIGIQ</sequence>